<dbReference type="AlphaFoldDB" id="A0A1M5L4V3"/>
<sequence length="152" mass="17670">MVNIIHRVGIKAEIQKVYEALATIQGISNWWTKDTSGESEIGKTVTTRFHTLEGNEIGSMSFEIKDLEPNKKIHWKFLEGPEEWIGTEVIFDLHQEENYTIVLFNHVNWSEEVEFKAHCSMKWAIFMLSLKQLIENGEGKPSPHDIKIDNWN</sequence>
<dbReference type="InterPro" id="IPR013538">
    <property type="entry name" value="ASHA1/2-like_C"/>
</dbReference>
<feature type="domain" description="Activator of Hsp90 ATPase homologue 1/2-like C-terminal" evidence="2">
    <location>
        <begin position="12"/>
        <end position="135"/>
    </location>
</feature>
<comment type="similarity">
    <text evidence="1">Belongs to the AHA1 family.</text>
</comment>
<protein>
    <submittedName>
        <fullName evidence="3">Uncharacterized conserved protein YndB, AHSA1/START domain</fullName>
    </submittedName>
</protein>
<dbReference type="Pfam" id="PF08327">
    <property type="entry name" value="AHSA1"/>
    <property type="match status" value="1"/>
</dbReference>
<evidence type="ECO:0000313" key="4">
    <source>
        <dbReference type="Proteomes" id="UP000184516"/>
    </source>
</evidence>
<dbReference type="OrthoDB" id="287565at2"/>
<dbReference type="CDD" id="cd07814">
    <property type="entry name" value="SRPBCC_CalC_Aha1-like"/>
    <property type="match status" value="1"/>
</dbReference>
<proteinExistence type="inferred from homology"/>
<dbReference type="Gene3D" id="3.30.530.20">
    <property type="match status" value="1"/>
</dbReference>
<dbReference type="SUPFAM" id="SSF55961">
    <property type="entry name" value="Bet v1-like"/>
    <property type="match status" value="1"/>
</dbReference>
<accession>A0A1M5L4V3</accession>
<dbReference type="EMBL" id="FQWB01000005">
    <property type="protein sequence ID" value="SHG60016.1"/>
    <property type="molecule type" value="Genomic_DNA"/>
</dbReference>
<reference evidence="4" key="1">
    <citation type="submission" date="2016-11" db="EMBL/GenBank/DDBJ databases">
        <authorList>
            <person name="Varghese N."/>
            <person name="Submissions S."/>
        </authorList>
    </citation>
    <scope>NUCLEOTIDE SEQUENCE [LARGE SCALE GENOMIC DNA]</scope>
    <source>
        <strain evidence="4">DSM 19978</strain>
    </source>
</reference>
<evidence type="ECO:0000259" key="2">
    <source>
        <dbReference type="Pfam" id="PF08327"/>
    </source>
</evidence>
<dbReference type="Proteomes" id="UP000184516">
    <property type="component" value="Unassembled WGS sequence"/>
</dbReference>
<keyword evidence="4" id="KW-1185">Reference proteome</keyword>
<evidence type="ECO:0000256" key="1">
    <source>
        <dbReference type="ARBA" id="ARBA00006817"/>
    </source>
</evidence>
<dbReference type="RefSeq" id="WP_073370894.1">
    <property type="nucleotide sequence ID" value="NZ_FQWB01000005.1"/>
</dbReference>
<dbReference type="STRING" id="468056.SAMN05443549_10577"/>
<gene>
    <name evidence="3" type="ORF">SAMN05443549_10577</name>
</gene>
<dbReference type="InterPro" id="IPR023393">
    <property type="entry name" value="START-like_dom_sf"/>
</dbReference>
<evidence type="ECO:0000313" key="3">
    <source>
        <dbReference type="EMBL" id="SHG60016.1"/>
    </source>
</evidence>
<organism evidence="3 4">
    <name type="scientific">Flavobacterium fluvii</name>
    <dbReference type="NCBI Taxonomy" id="468056"/>
    <lineage>
        <taxon>Bacteria</taxon>
        <taxon>Pseudomonadati</taxon>
        <taxon>Bacteroidota</taxon>
        <taxon>Flavobacteriia</taxon>
        <taxon>Flavobacteriales</taxon>
        <taxon>Flavobacteriaceae</taxon>
        <taxon>Flavobacterium</taxon>
    </lineage>
</organism>
<name>A0A1M5L4V3_9FLAO</name>